<evidence type="ECO:0000313" key="1">
    <source>
        <dbReference type="EMBL" id="KAJ1679607.1"/>
    </source>
</evidence>
<gene>
    <name evidence="1" type="primary">mrpl7</name>
    <name evidence="1" type="ORF">EV182_001697</name>
</gene>
<reference evidence="1" key="1">
    <citation type="submission" date="2022-06" db="EMBL/GenBank/DDBJ databases">
        <title>Phylogenomic reconstructions and comparative analyses of Kickxellomycotina fungi.</title>
        <authorList>
            <person name="Reynolds N.K."/>
            <person name="Stajich J.E."/>
            <person name="Barry K."/>
            <person name="Grigoriev I.V."/>
            <person name="Crous P."/>
            <person name="Smith M.E."/>
        </authorList>
    </citation>
    <scope>NUCLEOTIDE SEQUENCE</scope>
    <source>
        <strain evidence="1">RSA 2271</strain>
    </source>
</reference>
<keyword evidence="1" id="KW-0689">Ribosomal protein</keyword>
<keyword evidence="2" id="KW-1185">Reference proteome</keyword>
<accession>A0ACC1HTM7</accession>
<proteinExistence type="predicted"/>
<dbReference type="Proteomes" id="UP001145114">
    <property type="component" value="Unassembled WGS sequence"/>
</dbReference>
<evidence type="ECO:0000313" key="2">
    <source>
        <dbReference type="Proteomes" id="UP001145114"/>
    </source>
</evidence>
<name>A0ACC1HTM7_9FUNG</name>
<organism evidence="1 2">
    <name type="scientific">Spiromyces aspiralis</name>
    <dbReference type="NCBI Taxonomy" id="68401"/>
    <lineage>
        <taxon>Eukaryota</taxon>
        <taxon>Fungi</taxon>
        <taxon>Fungi incertae sedis</taxon>
        <taxon>Zoopagomycota</taxon>
        <taxon>Kickxellomycotina</taxon>
        <taxon>Kickxellomycetes</taxon>
        <taxon>Kickxellales</taxon>
        <taxon>Kickxellaceae</taxon>
        <taxon>Spiromyces</taxon>
    </lineage>
</organism>
<dbReference type="EMBL" id="JAMZIH010000277">
    <property type="protein sequence ID" value="KAJ1679607.1"/>
    <property type="molecule type" value="Genomic_DNA"/>
</dbReference>
<sequence length="292" mass="32167">MFSHLQNSVRAINLARATATAGRGRQVATYHTRLATFYHNVLRDDLMILGYEHPIPKEDAAPNPVAEVISEIKGTPPNPKRQHSPRRPKKPEVPAPSPHNQPFIKSVTVHIRVREALANKHNLLSAIMALQCITGKRPEIVRSVNDAAPWKLRKNMPIATKVCLEGDLMYEFLDKLIEIVLPRLKEWNGLTMRAGDGMGNVTLGFEPTALGLFPEIEPIYDMFPLITGFDVSIYTSAVRNPTGRLLLSGFGLPFLHARDPSKVKAKVKASPAEADNCENSSSTAAVAASDQQ</sequence>
<keyword evidence="1" id="KW-0687">Ribonucleoprotein</keyword>
<comment type="caution">
    <text evidence="1">The sequence shown here is derived from an EMBL/GenBank/DDBJ whole genome shotgun (WGS) entry which is preliminary data.</text>
</comment>
<protein>
    <submittedName>
        <fullName evidence="1">Ribosomal protein</fullName>
    </submittedName>
</protein>